<sequence length="180" mass="21360">MLFYKCSKAKSVRQRRSARSPLFMLCILFNPFILSVRFFCRLAALKVIFICLDILRDPFVRGNGRHHCCDLGRRYSCNRLSHWNSTLLHDVLDDVLHKTLEKFVLRHVSEGIRETVLSRQHGICETKRRVSRMERILLHRRGIHRIRYVYCGYSVQCKLTLVSVFRSLMHLHLRTYIALS</sequence>
<keyword evidence="1" id="KW-0472">Membrane</keyword>
<evidence type="ECO:0000313" key="3">
    <source>
        <dbReference type="Proteomes" id="UP001194468"/>
    </source>
</evidence>
<organism evidence="2 3">
    <name type="scientific">Boletus edulis BED1</name>
    <dbReference type="NCBI Taxonomy" id="1328754"/>
    <lineage>
        <taxon>Eukaryota</taxon>
        <taxon>Fungi</taxon>
        <taxon>Dikarya</taxon>
        <taxon>Basidiomycota</taxon>
        <taxon>Agaricomycotina</taxon>
        <taxon>Agaricomycetes</taxon>
        <taxon>Agaricomycetidae</taxon>
        <taxon>Boletales</taxon>
        <taxon>Boletineae</taxon>
        <taxon>Boletaceae</taxon>
        <taxon>Boletoideae</taxon>
        <taxon>Boletus</taxon>
    </lineage>
</organism>
<keyword evidence="1" id="KW-0812">Transmembrane</keyword>
<gene>
    <name evidence="2" type="ORF">L210DRAFT_236534</name>
</gene>
<reference evidence="2" key="1">
    <citation type="submission" date="2019-10" db="EMBL/GenBank/DDBJ databases">
        <authorList>
            <consortium name="DOE Joint Genome Institute"/>
            <person name="Kuo A."/>
            <person name="Miyauchi S."/>
            <person name="Kiss E."/>
            <person name="Drula E."/>
            <person name="Kohler A."/>
            <person name="Sanchez-Garcia M."/>
            <person name="Andreopoulos B."/>
            <person name="Barry K.W."/>
            <person name="Bonito G."/>
            <person name="Buee M."/>
            <person name="Carver A."/>
            <person name="Chen C."/>
            <person name="Cichocki N."/>
            <person name="Clum A."/>
            <person name="Culley D."/>
            <person name="Crous P.W."/>
            <person name="Fauchery L."/>
            <person name="Girlanda M."/>
            <person name="Hayes R."/>
            <person name="Keri Z."/>
            <person name="LaButti K."/>
            <person name="Lipzen A."/>
            <person name="Lombard V."/>
            <person name="Magnuson J."/>
            <person name="Maillard F."/>
            <person name="Morin E."/>
            <person name="Murat C."/>
            <person name="Nolan M."/>
            <person name="Ohm R."/>
            <person name="Pangilinan J."/>
            <person name="Pereira M."/>
            <person name="Perotto S."/>
            <person name="Peter M."/>
            <person name="Riley R."/>
            <person name="Sitrit Y."/>
            <person name="Stielow B."/>
            <person name="Szollosi G."/>
            <person name="Zifcakova L."/>
            <person name="Stursova M."/>
            <person name="Spatafora J.W."/>
            <person name="Tedersoo L."/>
            <person name="Vaario L.-M."/>
            <person name="Yamada A."/>
            <person name="Yan M."/>
            <person name="Wang P."/>
            <person name="Xu J."/>
            <person name="Bruns T."/>
            <person name="Baldrian P."/>
            <person name="Vilgalys R."/>
            <person name="Henrissat B."/>
            <person name="Grigoriev I.V."/>
            <person name="Hibbett D."/>
            <person name="Nagy L.G."/>
            <person name="Martin F.M."/>
        </authorList>
    </citation>
    <scope>NUCLEOTIDE SEQUENCE</scope>
    <source>
        <strain evidence="2">BED1</strain>
    </source>
</reference>
<dbReference type="AlphaFoldDB" id="A0AAD4BRU6"/>
<accession>A0AAD4BRU6</accession>
<proteinExistence type="predicted"/>
<keyword evidence="3" id="KW-1185">Reference proteome</keyword>
<reference evidence="2" key="2">
    <citation type="journal article" date="2020" name="Nat. Commun.">
        <title>Large-scale genome sequencing of mycorrhizal fungi provides insights into the early evolution of symbiotic traits.</title>
        <authorList>
            <person name="Miyauchi S."/>
            <person name="Kiss E."/>
            <person name="Kuo A."/>
            <person name="Drula E."/>
            <person name="Kohler A."/>
            <person name="Sanchez-Garcia M."/>
            <person name="Morin E."/>
            <person name="Andreopoulos B."/>
            <person name="Barry K.W."/>
            <person name="Bonito G."/>
            <person name="Buee M."/>
            <person name="Carver A."/>
            <person name="Chen C."/>
            <person name="Cichocki N."/>
            <person name="Clum A."/>
            <person name="Culley D."/>
            <person name="Crous P.W."/>
            <person name="Fauchery L."/>
            <person name="Girlanda M."/>
            <person name="Hayes R.D."/>
            <person name="Keri Z."/>
            <person name="LaButti K."/>
            <person name="Lipzen A."/>
            <person name="Lombard V."/>
            <person name="Magnuson J."/>
            <person name="Maillard F."/>
            <person name="Murat C."/>
            <person name="Nolan M."/>
            <person name="Ohm R.A."/>
            <person name="Pangilinan J."/>
            <person name="Pereira M.F."/>
            <person name="Perotto S."/>
            <person name="Peter M."/>
            <person name="Pfister S."/>
            <person name="Riley R."/>
            <person name="Sitrit Y."/>
            <person name="Stielow J.B."/>
            <person name="Szollosi G."/>
            <person name="Zifcakova L."/>
            <person name="Stursova M."/>
            <person name="Spatafora J.W."/>
            <person name="Tedersoo L."/>
            <person name="Vaario L.M."/>
            <person name="Yamada A."/>
            <person name="Yan M."/>
            <person name="Wang P."/>
            <person name="Xu J."/>
            <person name="Bruns T."/>
            <person name="Baldrian P."/>
            <person name="Vilgalys R."/>
            <person name="Dunand C."/>
            <person name="Henrissat B."/>
            <person name="Grigoriev I.V."/>
            <person name="Hibbett D."/>
            <person name="Nagy L.G."/>
            <person name="Martin F.M."/>
        </authorList>
    </citation>
    <scope>NUCLEOTIDE SEQUENCE</scope>
    <source>
        <strain evidence="2">BED1</strain>
    </source>
</reference>
<evidence type="ECO:0000313" key="2">
    <source>
        <dbReference type="EMBL" id="KAF8438349.1"/>
    </source>
</evidence>
<keyword evidence="1" id="KW-1133">Transmembrane helix</keyword>
<feature type="transmembrane region" description="Helical" evidence="1">
    <location>
        <begin position="21"/>
        <end position="39"/>
    </location>
</feature>
<dbReference type="EMBL" id="WHUW01000016">
    <property type="protein sequence ID" value="KAF8438349.1"/>
    <property type="molecule type" value="Genomic_DNA"/>
</dbReference>
<comment type="caution">
    <text evidence="2">The sequence shown here is derived from an EMBL/GenBank/DDBJ whole genome shotgun (WGS) entry which is preliminary data.</text>
</comment>
<protein>
    <submittedName>
        <fullName evidence="2">Uncharacterized protein</fullName>
    </submittedName>
</protein>
<evidence type="ECO:0000256" key="1">
    <source>
        <dbReference type="SAM" id="Phobius"/>
    </source>
</evidence>
<dbReference type="Proteomes" id="UP001194468">
    <property type="component" value="Unassembled WGS sequence"/>
</dbReference>
<name>A0AAD4BRU6_BOLED</name>